<evidence type="ECO:0000313" key="8">
    <source>
        <dbReference type="Proteomes" id="UP000029382"/>
    </source>
</evidence>
<dbReference type="InterPro" id="IPR011663">
    <property type="entry name" value="UTRA"/>
</dbReference>
<dbReference type="Gene3D" id="1.10.10.10">
    <property type="entry name" value="Winged helix-like DNA-binding domain superfamily/Winged helix DNA-binding domain"/>
    <property type="match status" value="1"/>
</dbReference>
<reference evidence="6 8" key="1">
    <citation type="journal article" date="2014" name="Genome Announc.">
        <title>Draft Genome Sequences of Streptococcus bovis Strains ATCC 33317 and JB1.</title>
        <authorList>
            <person name="Benahmed F.H."/>
            <person name="Gopinath G.R."/>
            <person name="Harbottle H."/>
            <person name="Cotta M.A."/>
            <person name="Luo Y."/>
            <person name="Henderson C."/>
            <person name="Teri P."/>
            <person name="Soppet D."/>
            <person name="Rasmussen M."/>
            <person name="Whitehead T.R."/>
            <person name="Davidson M."/>
        </authorList>
    </citation>
    <scope>NUCLEOTIDE SEQUENCE [LARGE SCALE GENOMIC DNA]</scope>
    <source>
        <strain evidence="6 8">JB1</strain>
    </source>
</reference>
<dbReference type="Proteomes" id="UP000182793">
    <property type="component" value="Unassembled WGS sequence"/>
</dbReference>
<evidence type="ECO:0000313" key="6">
    <source>
        <dbReference type="EMBL" id="KFN85934.1"/>
    </source>
</evidence>
<dbReference type="RefSeq" id="WP_039697478.1">
    <property type="nucleotide sequence ID" value="NZ_AUZH01000035.1"/>
</dbReference>
<dbReference type="AlphaFoldDB" id="A0A091BMM0"/>
<comment type="caution">
    <text evidence="6">The sequence shown here is derived from an EMBL/GenBank/DDBJ whole genome shotgun (WGS) entry which is preliminary data.</text>
</comment>
<dbReference type="PRINTS" id="PR00035">
    <property type="entry name" value="HTHGNTR"/>
</dbReference>
<dbReference type="InterPro" id="IPR036388">
    <property type="entry name" value="WH-like_DNA-bd_sf"/>
</dbReference>
<dbReference type="Pfam" id="PF07702">
    <property type="entry name" value="UTRA"/>
    <property type="match status" value="1"/>
</dbReference>
<dbReference type="PANTHER" id="PTHR44846">
    <property type="entry name" value="MANNOSYL-D-GLYCERATE TRANSPORT/METABOLISM SYSTEM REPRESSOR MNGR-RELATED"/>
    <property type="match status" value="1"/>
</dbReference>
<evidence type="ECO:0000256" key="1">
    <source>
        <dbReference type="ARBA" id="ARBA00022491"/>
    </source>
</evidence>
<dbReference type="GO" id="GO:0003677">
    <property type="term" value="F:DNA binding"/>
    <property type="evidence" value="ECO:0007669"/>
    <property type="project" value="UniProtKB-KW"/>
</dbReference>
<dbReference type="PROSITE" id="PS50949">
    <property type="entry name" value="HTH_GNTR"/>
    <property type="match status" value="1"/>
</dbReference>
<name>A0A091BMM0_STREI</name>
<dbReference type="PANTHER" id="PTHR44846:SF5">
    <property type="entry name" value="HTH-TYPE TRANSCRIPTIONAL REGULATOR GMUR"/>
    <property type="match status" value="1"/>
</dbReference>
<dbReference type="SUPFAM" id="SSF64288">
    <property type="entry name" value="Chorismate lyase-like"/>
    <property type="match status" value="1"/>
</dbReference>
<dbReference type="EMBL" id="AUZH01000035">
    <property type="protein sequence ID" value="KFN85934.1"/>
    <property type="molecule type" value="Genomic_DNA"/>
</dbReference>
<accession>A0A091BMM0</accession>
<keyword evidence="3" id="KW-0238">DNA-binding</keyword>
<protein>
    <submittedName>
        <fullName evidence="6">GntR family transcriptional regulator</fullName>
    </submittedName>
</protein>
<dbReference type="InterPro" id="IPR000524">
    <property type="entry name" value="Tscrpt_reg_HTH_GntR"/>
</dbReference>
<dbReference type="SMART" id="SM00345">
    <property type="entry name" value="HTH_GNTR"/>
    <property type="match status" value="1"/>
</dbReference>
<evidence type="ECO:0000313" key="9">
    <source>
        <dbReference type="Proteomes" id="UP000182793"/>
    </source>
</evidence>
<proteinExistence type="predicted"/>
<dbReference type="Proteomes" id="UP000029382">
    <property type="component" value="Unassembled WGS sequence"/>
</dbReference>
<dbReference type="FunFam" id="3.40.1410.10:FF:000008">
    <property type="entry name" value="Transcriptional regulator, GntR family"/>
    <property type="match status" value="1"/>
</dbReference>
<dbReference type="CDD" id="cd07377">
    <property type="entry name" value="WHTH_GntR"/>
    <property type="match status" value="1"/>
</dbReference>
<dbReference type="InterPro" id="IPR028978">
    <property type="entry name" value="Chorismate_lyase_/UTRA_dom_sf"/>
</dbReference>
<organism evidence="6 8">
    <name type="scientific">Streptococcus equinus JB1</name>
    <dbReference type="NCBI Taxonomy" id="1294274"/>
    <lineage>
        <taxon>Bacteria</taxon>
        <taxon>Bacillati</taxon>
        <taxon>Bacillota</taxon>
        <taxon>Bacilli</taxon>
        <taxon>Lactobacillales</taxon>
        <taxon>Streptococcaceae</taxon>
        <taxon>Streptococcus</taxon>
    </lineage>
</organism>
<keyword evidence="4" id="KW-0804">Transcription</keyword>
<dbReference type="SUPFAM" id="SSF46785">
    <property type="entry name" value="Winged helix' DNA-binding domain"/>
    <property type="match status" value="1"/>
</dbReference>
<keyword evidence="9" id="KW-1185">Reference proteome</keyword>
<evidence type="ECO:0000256" key="2">
    <source>
        <dbReference type="ARBA" id="ARBA00023015"/>
    </source>
</evidence>
<dbReference type="GO" id="GO:0003700">
    <property type="term" value="F:DNA-binding transcription factor activity"/>
    <property type="evidence" value="ECO:0007669"/>
    <property type="project" value="InterPro"/>
</dbReference>
<keyword evidence="1" id="KW-0678">Repressor</keyword>
<dbReference type="Pfam" id="PF00392">
    <property type="entry name" value="GntR"/>
    <property type="match status" value="1"/>
</dbReference>
<dbReference type="Gene3D" id="3.40.1410.10">
    <property type="entry name" value="Chorismate lyase-like"/>
    <property type="match status" value="1"/>
</dbReference>
<evidence type="ECO:0000256" key="4">
    <source>
        <dbReference type="ARBA" id="ARBA00023163"/>
    </source>
</evidence>
<sequence>MSKYEEIAGIIRARISDGTYPIDSMLPIQSDLAKEFGVSRMTVKKAIEMLTIEGLVISKQGNGTKVLNSSFWDKEDSKFRLNNYNGLSNDLKDDPRQLTSQIIEFTVEFPNAEIAERLQVEESTPVYKIIRLRLLDGEPYALEHTYMACDLVPGLDDSILLASVYDYLWNTLELKFAGSYRHITAEKPDHYDKDYLACKDDDPILQVEQVVYLENGRPIEYSRTRNRYDVRGYSLLDVKNS</sequence>
<evidence type="ECO:0000313" key="7">
    <source>
        <dbReference type="EMBL" id="SFL22243.1"/>
    </source>
</evidence>
<reference evidence="7 9" key="2">
    <citation type="submission" date="2016-10" db="EMBL/GenBank/DDBJ databases">
        <authorList>
            <person name="Varghese N."/>
            <person name="Submissions S."/>
        </authorList>
    </citation>
    <scope>NUCLEOTIDE SEQUENCE [LARGE SCALE GENOMIC DNA]</scope>
    <source>
        <strain evidence="7 9">JB1</strain>
    </source>
</reference>
<dbReference type="EMBL" id="FOTG01000004">
    <property type="protein sequence ID" value="SFL22243.1"/>
    <property type="molecule type" value="Genomic_DNA"/>
</dbReference>
<evidence type="ECO:0000256" key="3">
    <source>
        <dbReference type="ARBA" id="ARBA00023125"/>
    </source>
</evidence>
<dbReference type="InterPro" id="IPR036390">
    <property type="entry name" value="WH_DNA-bd_sf"/>
</dbReference>
<feature type="domain" description="HTH gntR-type" evidence="5">
    <location>
        <begin position="1"/>
        <end position="69"/>
    </location>
</feature>
<gene>
    <name evidence="6" type="ORF">H702_09745</name>
    <name evidence="7" type="ORF">SAMN02910290_00973</name>
</gene>
<dbReference type="GO" id="GO:0045892">
    <property type="term" value="P:negative regulation of DNA-templated transcription"/>
    <property type="evidence" value="ECO:0007669"/>
    <property type="project" value="TreeGrafter"/>
</dbReference>
<keyword evidence="2" id="KW-0805">Transcription regulation</keyword>
<dbReference type="SMART" id="SM00866">
    <property type="entry name" value="UTRA"/>
    <property type="match status" value="1"/>
</dbReference>
<dbReference type="InterPro" id="IPR050679">
    <property type="entry name" value="Bact_HTH_transcr_reg"/>
</dbReference>
<evidence type="ECO:0000259" key="5">
    <source>
        <dbReference type="PROSITE" id="PS50949"/>
    </source>
</evidence>